<proteinExistence type="predicted"/>
<reference evidence="1 2" key="1">
    <citation type="submission" date="2017-04" db="EMBL/GenBank/DDBJ databases">
        <authorList>
            <person name="Afonso C.L."/>
            <person name="Miller P.J."/>
            <person name="Scott M.A."/>
            <person name="Spackman E."/>
            <person name="Goraichik I."/>
            <person name="Dimitrov K.M."/>
            <person name="Suarez D.L."/>
            <person name="Swayne D.E."/>
        </authorList>
    </citation>
    <scope>NUCLEOTIDE SEQUENCE [LARGE SCALE GENOMIC DNA]</scope>
    <source>
        <strain evidence="1 2">DSM 11622</strain>
    </source>
</reference>
<evidence type="ECO:0000313" key="2">
    <source>
        <dbReference type="Proteomes" id="UP000192266"/>
    </source>
</evidence>
<dbReference type="AlphaFoldDB" id="A0A1W1UHY5"/>
<organism evidence="1 2">
    <name type="scientific">Hymenobacter roseosalivarius DSM 11622</name>
    <dbReference type="NCBI Taxonomy" id="645990"/>
    <lineage>
        <taxon>Bacteria</taxon>
        <taxon>Pseudomonadati</taxon>
        <taxon>Bacteroidota</taxon>
        <taxon>Cytophagia</taxon>
        <taxon>Cytophagales</taxon>
        <taxon>Hymenobacteraceae</taxon>
        <taxon>Hymenobacter</taxon>
    </lineage>
</organism>
<dbReference type="Proteomes" id="UP000192266">
    <property type="component" value="Unassembled WGS sequence"/>
</dbReference>
<accession>A0A1W1UHY5</accession>
<gene>
    <name evidence="1" type="ORF">SAMN00120144_4020</name>
</gene>
<protein>
    <submittedName>
        <fullName evidence="1">Uncharacterized protein</fullName>
    </submittedName>
</protein>
<name>A0A1W1UHY5_9BACT</name>
<dbReference type="EMBL" id="FWWW01000023">
    <property type="protein sequence ID" value="SMB80642.1"/>
    <property type="molecule type" value="Genomic_DNA"/>
</dbReference>
<evidence type="ECO:0000313" key="1">
    <source>
        <dbReference type="EMBL" id="SMB80642.1"/>
    </source>
</evidence>
<sequence>MPVDFGRYFLRAAHQQCSLPAGTEHQATSPSGCTILVWSTKVPVKEAG</sequence>
<keyword evidence="2" id="KW-1185">Reference proteome</keyword>